<feature type="region of interest" description="Disordered" evidence="2">
    <location>
        <begin position="326"/>
        <end position="387"/>
    </location>
</feature>
<evidence type="ECO:0000313" key="3">
    <source>
        <dbReference type="EMBL" id="KYO48008.1"/>
    </source>
</evidence>
<protein>
    <submittedName>
        <fullName evidence="3">Coiled-coil domain-containing protein 17 isoform C</fullName>
    </submittedName>
</protein>
<feature type="compositionally biased region" description="Low complexity" evidence="2">
    <location>
        <begin position="594"/>
        <end position="603"/>
    </location>
</feature>
<evidence type="ECO:0000256" key="2">
    <source>
        <dbReference type="SAM" id="MobiDB-lite"/>
    </source>
</evidence>
<evidence type="ECO:0000313" key="4">
    <source>
        <dbReference type="Proteomes" id="UP000050525"/>
    </source>
</evidence>
<dbReference type="InterPro" id="IPR038800">
    <property type="entry name" value="CCDC17"/>
</dbReference>
<dbReference type="PANTHER" id="PTHR33820">
    <property type="entry name" value="COILED-COIL DOMAIN-CONTAINING PROTEIN 17"/>
    <property type="match status" value="1"/>
</dbReference>
<gene>
    <name evidence="3" type="primary">CCDC17-1</name>
    <name evidence="3" type="ORF">Y1Q_0003606</name>
</gene>
<dbReference type="STRING" id="8496.A0A151PG89"/>
<accession>A0A151PG89</accession>
<feature type="region of interest" description="Disordered" evidence="2">
    <location>
        <begin position="169"/>
        <end position="188"/>
    </location>
</feature>
<feature type="compositionally biased region" description="Polar residues" evidence="2">
    <location>
        <begin position="171"/>
        <end position="180"/>
    </location>
</feature>
<comment type="caution">
    <text evidence="3">The sequence shown here is derived from an EMBL/GenBank/DDBJ whole genome shotgun (WGS) entry which is preliminary data.</text>
</comment>
<name>A0A151PG89_ALLMI</name>
<dbReference type="EMBL" id="AKHW03000266">
    <property type="protein sequence ID" value="KYO48008.1"/>
    <property type="molecule type" value="Genomic_DNA"/>
</dbReference>
<feature type="compositionally biased region" description="Pro residues" evidence="2">
    <location>
        <begin position="344"/>
        <end position="362"/>
    </location>
</feature>
<feature type="region of interest" description="Disordered" evidence="2">
    <location>
        <begin position="26"/>
        <end position="54"/>
    </location>
</feature>
<feature type="compositionally biased region" description="Polar residues" evidence="2">
    <location>
        <begin position="633"/>
        <end position="644"/>
    </location>
</feature>
<feature type="coiled-coil region" evidence="1">
    <location>
        <begin position="103"/>
        <end position="130"/>
    </location>
</feature>
<evidence type="ECO:0000256" key="1">
    <source>
        <dbReference type="SAM" id="Coils"/>
    </source>
</evidence>
<keyword evidence="4" id="KW-1185">Reference proteome</keyword>
<keyword evidence="1" id="KW-0175">Coiled coil</keyword>
<organism evidence="3 4">
    <name type="scientific">Alligator mississippiensis</name>
    <name type="common">American alligator</name>
    <dbReference type="NCBI Taxonomy" id="8496"/>
    <lineage>
        <taxon>Eukaryota</taxon>
        <taxon>Metazoa</taxon>
        <taxon>Chordata</taxon>
        <taxon>Craniata</taxon>
        <taxon>Vertebrata</taxon>
        <taxon>Euteleostomi</taxon>
        <taxon>Archelosauria</taxon>
        <taxon>Archosauria</taxon>
        <taxon>Crocodylia</taxon>
        <taxon>Alligatoridae</taxon>
        <taxon>Alligatorinae</taxon>
        <taxon>Alligator</taxon>
    </lineage>
</organism>
<feature type="compositionally biased region" description="Basic and acidic residues" evidence="2">
    <location>
        <begin position="33"/>
        <end position="54"/>
    </location>
</feature>
<dbReference type="Proteomes" id="UP000050525">
    <property type="component" value="Unassembled WGS sequence"/>
</dbReference>
<feature type="region of interest" description="Disordered" evidence="2">
    <location>
        <begin position="579"/>
        <end position="603"/>
    </location>
</feature>
<dbReference type="PANTHER" id="PTHR33820:SF4">
    <property type="entry name" value="COILED-COIL DOMAIN-CONTAINING PROTEIN 17"/>
    <property type="match status" value="1"/>
</dbReference>
<proteinExistence type="predicted"/>
<sequence>MGFRSRPLLEKHVEKFCIGGRAASDSLVPNSRYPERQGRQGRKEPRKPETPNDTFHKLRMSLEDAVPTRRFLQPEEETSPWIPLHAAYRQRLADLADSHEYYMADIQARNQRLEEQRKEIQRRLSDLAAQDSSTAHVEQLLLELRAQEGKNQLALDALRDQIGLLQAAGMRSQQEPSSHRTAAGAAEKRREQVSLSLIPLPPASGPLSAEIRALHLAYLQGGGSDPAVLAQLYDLQGEAMVLEAAAGKPERREKKKKPRADNARPLDAELLAVELQNQRLEDELFKLKIQRDKRRADEGVLGRELAELQRAHVREMTQLQAEIGMLRRDTERMQPRRGGRRSPPLLPPPVAPPLPPPPPLPLPGLREPPVLESMGPQTPALSRPWLESPDALGPAPYDPGAGFAIFYDFLLGLDPTVVQVRLVAGLYRDGQEMGKPTPLPSADCDVARAPRYLADGRRGNGAILATKQPVPRVRPSTSIALVVELQAAGGFDAYGLEIQRLASRGWAKITLFDQLHQVISGRWKIPVRVLPVKPGLTTEQLNGVPQAGKTELYLRVVNARDADVQSLAEIDPGNASLYRFPPTVSRRMAPPEDSSPAPFHPAPASLSLSIPPYTGFVDPPPILEQPVRHKPDQSSAFTGTQESRVQPPRGDPGRNVGFIVDRVKGAPPGDGVLRLTGYHRDTGQVINTRSSGMTFSTTPVRSSIKQGYFLFGEQEVTFPDLLPQEDMVLITRFYHWPSGSVATAPWDAGSAGAQLLLERDAWLAAWAVLGLTEQGRKGDRGAAVWSTGTHDLTLYHGPVPPARALAVLPEERQHRSWEPYGGATVRLHVFSGEKPELPFPPETPVALGRVLTWPRAAFIHHVRDTPATKPFSARDGFRLCIDGARYLPDAATISRVAGRILDSSYRQIGPDISTGIDLNSSIFEPVYNYSLDIRGLAVPPSATLLLKLYSVDRFSRRLVLLGWAALNLFVQVGTCKAPPADSARSRVSLNDGAHQLRLYHSGPDTTQPLSADTLGAGGRYVPCASLLVRLLPAPREPAVLEGSVAAPWEDLVQPRPDYADGVYYSDTARPTAGESCLFSALANRSAVLVREIVPQLIGNQGPVPRTDQDIVAWIAQKLSRTPDSSPQPFSLTYVSRYLPACGIQVAVDGAWNLPWSGLTLAHFCFNPPGAFYFGRRWLKYDRPVFLEALDLDSYQKWPAWLDGFKSFPQRTYHEHLTVIIHLHEVTVTAGAPGAKAAGRSAERRAAGEEGDGLRYVLGSQAWAALHVFSRGYCNTGVYQLPLYQGAPSQSLLVALSQGECRSTLEHLAAENKVQLLEGASLVARIADGRREEELRTYRAKDIDQSYLPKENVESYAKEPHGSKVAELMTWDKAETQRQERRARLLILDQI</sequence>
<feature type="region of interest" description="Disordered" evidence="2">
    <location>
        <begin position="619"/>
        <end position="654"/>
    </location>
</feature>
<reference evidence="3 4" key="1">
    <citation type="journal article" date="2012" name="Genome Biol.">
        <title>Sequencing three crocodilian genomes to illuminate the evolution of archosaurs and amniotes.</title>
        <authorList>
            <person name="St John J.A."/>
            <person name="Braun E.L."/>
            <person name="Isberg S.R."/>
            <person name="Miles L.G."/>
            <person name="Chong A.Y."/>
            <person name="Gongora J."/>
            <person name="Dalzell P."/>
            <person name="Moran C."/>
            <person name="Bed'hom B."/>
            <person name="Abzhanov A."/>
            <person name="Burgess S.C."/>
            <person name="Cooksey A.M."/>
            <person name="Castoe T.A."/>
            <person name="Crawford N.G."/>
            <person name="Densmore L.D."/>
            <person name="Drew J.C."/>
            <person name="Edwards S.V."/>
            <person name="Faircloth B.C."/>
            <person name="Fujita M.K."/>
            <person name="Greenwold M.J."/>
            <person name="Hoffmann F.G."/>
            <person name="Howard J.M."/>
            <person name="Iguchi T."/>
            <person name="Janes D.E."/>
            <person name="Khan S.Y."/>
            <person name="Kohno S."/>
            <person name="de Koning A.J."/>
            <person name="Lance S.L."/>
            <person name="McCarthy F.M."/>
            <person name="McCormack J.E."/>
            <person name="Merchant M.E."/>
            <person name="Peterson D.G."/>
            <person name="Pollock D.D."/>
            <person name="Pourmand N."/>
            <person name="Raney B.J."/>
            <person name="Roessler K.A."/>
            <person name="Sanford J.R."/>
            <person name="Sawyer R.H."/>
            <person name="Schmidt C.J."/>
            <person name="Triplett E.W."/>
            <person name="Tuberville T.D."/>
            <person name="Venegas-Anaya M."/>
            <person name="Howard J.T."/>
            <person name="Jarvis E.D."/>
            <person name="Guillette L.J.Jr."/>
            <person name="Glenn T.C."/>
            <person name="Green R.E."/>
            <person name="Ray D.A."/>
        </authorList>
    </citation>
    <scope>NUCLEOTIDE SEQUENCE [LARGE SCALE GENOMIC DNA]</scope>
    <source>
        <strain evidence="3">KSC_2009_1</strain>
    </source>
</reference>